<dbReference type="PRINTS" id="PR01099">
    <property type="entry name" value="HYETHTZKNASE"/>
</dbReference>
<dbReference type="EMBL" id="CP064030">
    <property type="protein sequence ID" value="QRN55497.1"/>
    <property type="molecule type" value="Genomic_DNA"/>
</dbReference>
<feature type="binding site" evidence="11">
    <location>
        <position position="55"/>
    </location>
    <ligand>
        <name>substrate</name>
    </ligand>
</feature>
<dbReference type="NCBIfam" id="NF006830">
    <property type="entry name" value="PRK09355.1"/>
    <property type="match status" value="1"/>
</dbReference>
<feature type="binding site" evidence="11">
    <location>
        <position position="130"/>
    </location>
    <ligand>
        <name>ATP</name>
        <dbReference type="ChEBI" id="CHEBI:30616"/>
    </ligand>
</feature>
<keyword evidence="10 11" id="KW-0784">Thiamine biosynthesis</keyword>
<keyword evidence="8 11" id="KW-0067">ATP-binding</keyword>
<dbReference type="InterPro" id="IPR000417">
    <property type="entry name" value="Hyethyz_kinase"/>
</dbReference>
<evidence type="ECO:0000256" key="5">
    <source>
        <dbReference type="ARBA" id="ARBA00022723"/>
    </source>
</evidence>
<comment type="pathway">
    <text evidence="3 11">Cofactor biosynthesis; thiamine diphosphate biosynthesis; 4-methyl-5-(2-phosphoethyl)-thiazole from 5-(2-hydroxyethyl)-4-methylthiazole: step 1/1.</text>
</comment>
<evidence type="ECO:0000256" key="4">
    <source>
        <dbReference type="ARBA" id="ARBA00022679"/>
    </source>
</evidence>
<comment type="cofactor">
    <cofactor evidence="2 11">
        <name>Mg(2+)</name>
        <dbReference type="ChEBI" id="CHEBI:18420"/>
    </cofactor>
</comment>
<evidence type="ECO:0000256" key="1">
    <source>
        <dbReference type="ARBA" id="ARBA00001771"/>
    </source>
</evidence>
<dbReference type="InterPro" id="IPR029056">
    <property type="entry name" value="Ribokinase-like"/>
</dbReference>
<evidence type="ECO:0000256" key="11">
    <source>
        <dbReference type="HAMAP-Rule" id="MF_00228"/>
    </source>
</evidence>
<comment type="similarity">
    <text evidence="11">Belongs to the Thz kinase family.</text>
</comment>
<keyword evidence="4 11" id="KW-0808">Transferase</keyword>
<evidence type="ECO:0000313" key="13">
    <source>
        <dbReference type="Proteomes" id="UP000663181"/>
    </source>
</evidence>
<dbReference type="Gene3D" id="3.40.1190.20">
    <property type="match status" value="1"/>
</dbReference>
<reference evidence="12 13" key="1">
    <citation type="submission" date="2020-10" db="EMBL/GenBank/DDBJ databases">
        <title>Phylogeny of dyella-like bacteria.</title>
        <authorList>
            <person name="Fu J."/>
        </authorList>
    </citation>
    <scope>NUCLEOTIDE SEQUENCE [LARGE SCALE GENOMIC DNA]</scope>
    <source>
        <strain evidence="12 13">DHOB09</strain>
    </source>
</reference>
<dbReference type="Proteomes" id="UP000663181">
    <property type="component" value="Chromosome"/>
</dbReference>
<dbReference type="RefSeq" id="WP_188799063.1">
    <property type="nucleotide sequence ID" value="NZ_BMIZ01000001.1"/>
</dbReference>
<accession>A0ABX7H0T2</accession>
<dbReference type="GO" id="GO:0004417">
    <property type="term" value="F:hydroxyethylthiazole kinase activity"/>
    <property type="evidence" value="ECO:0007669"/>
    <property type="project" value="UniProtKB-EC"/>
</dbReference>
<keyword evidence="7 11" id="KW-0418">Kinase</keyword>
<comment type="function">
    <text evidence="11">Catalyzes the phosphorylation of the hydroxyl group of 4-methyl-5-beta-hydroxyethylthiazole (THZ).</text>
</comment>
<evidence type="ECO:0000256" key="7">
    <source>
        <dbReference type="ARBA" id="ARBA00022777"/>
    </source>
</evidence>
<keyword evidence="13" id="KW-1185">Reference proteome</keyword>
<dbReference type="Pfam" id="PF02110">
    <property type="entry name" value="HK"/>
    <property type="match status" value="1"/>
</dbReference>
<gene>
    <name evidence="11 12" type="primary">thiM</name>
    <name evidence="12" type="ORF">ISN74_09330</name>
</gene>
<evidence type="ECO:0000256" key="8">
    <source>
        <dbReference type="ARBA" id="ARBA00022840"/>
    </source>
</evidence>
<dbReference type="NCBIfam" id="TIGR00694">
    <property type="entry name" value="thiM"/>
    <property type="match status" value="1"/>
</dbReference>
<keyword evidence="6 11" id="KW-0547">Nucleotide-binding</keyword>
<feature type="binding site" evidence="11">
    <location>
        <position position="176"/>
    </location>
    <ligand>
        <name>ATP</name>
        <dbReference type="ChEBI" id="CHEBI:30616"/>
    </ligand>
</feature>
<name>A0ABX7H0T2_9GAMM</name>
<evidence type="ECO:0000256" key="2">
    <source>
        <dbReference type="ARBA" id="ARBA00001946"/>
    </source>
</evidence>
<protein>
    <recommendedName>
        <fullName evidence="11">Hydroxyethylthiazole kinase</fullName>
        <ecNumber evidence="11">2.7.1.50</ecNumber>
    </recommendedName>
    <alternativeName>
        <fullName evidence="11">4-methyl-5-beta-hydroxyethylthiazole kinase</fullName>
        <shortName evidence="11">TH kinase</shortName>
        <shortName evidence="11">Thz kinase</shortName>
    </alternativeName>
</protein>
<feature type="binding site" evidence="11">
    <location>
        <position position="203"/>
    </location>
    <ligand>
        <name>substrate</name>
    </ligand>
</feature>
<evidence type="ECO:0000256" key="3">
    <source>
        <dbReference type="ARBA" id="ARBA00004868"/>
    </source>
</evidence>
<dbReference type="CDD" id="cd01170">
    <property type="entry name" value="THZ_kinase"/>
    <property type="match status" value="1"/>
</dbReference>
<keyword evidence="5 11" id="KW-0479">Metal-binding</keyword>
<dbReference type="PIRSF" id="PIRSF000513">
    <property type="entry name" value="Thz_kinase"/>
    <property type="match status" value="1"/>
</dbReference>
<evidence type="ECO:0000256" key="9">
    <source>
        <dbReference type="ARBA" id="ARBA00022842"/>
    </source>
</evidence>
<dbReference type="SUPFAM" id="SSF53613">
    <property type="entry name" value="Ribokinase-like"/>
    <property type="match status" value="1"/>
</dbReference>
<dbReference type="EC" id="2.7.1.50" evidence="11"/>
<comment type="catalytic activity">
    <reaction evidence="1 11">
        <text>5-(2-hydroxyethyl)-4-methylthiazole + ATP = 4-methyl-5-(2-phosphooxyethyl)-thiazole + ADP + H(+)</text>
        <dbReference type="Rhea" id="RHEA:24212"/>
        <dbReference type="ChEBI" id="CHEBI:15378"/>
        <dbReference type="ChEBI" id="CHEBI:17957"/>
        <dbReference type="ChEBI" id="CHEBI:30616"/>
        <dbReference type="ChEBI" id="CHEBI:58296"/>
        <dbReference type="ChEBI" id="CHEBI:456216"/>
        <dbReference type="EC" id="2.7.1.50"/>
    </reaction>
</comment>
<organism evidence="12 13">
    <name type="scientific">Dyella caseinilytica</name>
    <dbReference type="NCBI Taxonomy" id="1849581"/>
    <lineage>
        <taxon>Bacteria</taxon>
        <taxon>Pseudomonadati</taxon>
        <taxon>Pseudomonadota</taxon>
        <taxon>Gammaproteobacteria</taxon>
        <taxon>Lysobacterales</taxon>
        <taxon>Rhodanobacteraceae</taxon>
        <taxon>Dyella</taxon>
    </lineage>
</organism>
<evidence type="ECO:0000313" key="12">
    <source>
        <dbReference type="EMBL" id="QRN55497.1"/>
    </source>
</evidence>
<sequence length="276" mass="28316">MAIDTSTSASAAPVAYGDLLERMRHASPLVQCITNYVAMNYAANILLAAGASPAMVHAPEEAGEFARLADAVTINIGTLSTHWLEGMRAAARTANETRKPWVLDPVAHFATGFRRKAVEDLLGLRPTIIRGNASEIMALAGLVSAGRGVDAGDSVEEAETAALALSRSTHAVVAVTGASDFVTDGSQAVRIGGGSALMPRVTAMGCALTCLVGAFAAAVPETPFLATVTALACFSAAGSRAEQESSGPGSFAWRFTDALAALDARALQAQTDKVIA</sequence>
<keyword evidence="9 11" id="KW-0460">Magnesium</keyword>
<proteinExistence type="inferred from homology"/>
<evidence type="ECO:0000256" key="10">
    <source>
        <dbReference type="ARBA" id="ARBA00022977"/>
    </source>
</evidence>
<dbReference type="HAMAP" id="MF_00228">
    <property type="entry name" value="Thz_kinase"/>
    <property type="match status" value="1"/>
</dbReference>
<evidence type="ECO:0000256" key="6">
    <source>
        <dbReference type="ARBA" id="ARBA00022741"/>
    </source>
</evidence>